<evidence type="ECO:0000313" key="1">
    <source>
        <dbReference type="EMBL" id="CUS31657.1"/>
    </source>
</evidence>
<keyword evidence="2" id="KW-1185">Reference proteome</keyword>
<sequence length="49" mass="5648">MLPFAHRHSILCPGYEPSHVVVIFYETPLRAISTSHSHCIRYLQPDVVE</sequence>
<protein>
    <submittedName>
        <fullName evidence="1">Uncharacterized protein</fullName>
    </submittedName>
</protein>
<dbReference type="AlphaFoldDB" id="A0A0S4L4E6"/>
<dbReference type="Proteomes" id="UP000199032">
    <property type="component" value="Unassembled WGS sequence"/>
</dbReference>
<organism evidence="1 2">
    <name type="scientific">Candidatus Nitrospira nitrosa</name>
    <dbReference type="NCBI Taxonomy" id="1742972"/>
    <lineage>
        <taxon>Bacteria</taxon>
        <taxon>Pseudomonadati</taxon>
        <taxon>Nitrospirota</taxon>
        <taxon>Nitrospiria</taxon>
        <taxon>Nitrospirales</taxon>
        <taxon>Nitrospiraceae</taxon>
        <taxon>Nitrospira</taxon>
    </lineage>
</organism>
<evidence type="ECO:0000313" key="2">
    <source>
        <dbReference type="Proteomes" id="UP000199032"/>
    </source>
</evidence>
<dbReference type="EMBL" id="CZQA01000001">
    <property type="protein sequence ID" value="CUS31657.1"/>
    <property type="molecule type" value="Genomic_DNA"/>
</dbReference>
<accession>A0A0S4L4E6</accession>
<gene>
    <name evidence="1" type="ORF">COMA1_10209</name>
</gene>
<reference evidence="1 2" key="1">
    <citation type="submission" date="2015-10" db="EMBL/GenBank/DDBJ databases">
        <authorList>
            <person name="Gilbert D.G."/>
        </authorList>
    </citation>
    <scope>NUCLEOTIDE SEQUENCE [LARGE SCALE GENOMIC DNA]</scope>
    <source>
        <strain evidence="1">COMA1</strain>
    </source>
</reference>
<proteinExistence type="predicted"/>
<name>A0A0S4L4E6_9BACT</name>